<organism evidence="1 2">
    <name type="scientific">Inconstantimicrobium mannanitabidum</name>
    <dbReference type="NCBI Taxonomy" id="1604901"/>
    <lineage>
        <taxon>Bacteria</taxon>
        <taxon>Bacillati</taxon>
        <taxon>Bacillota</taxon>
        <taxon>Clostridia</taxon>
        <taxon>Eubacteriales</taxon>
        <taxon>Clostridiaceae</taxon>
        <taxon>Inconstantimicrobium</taxon>
    </lineage>
</organism>
<comment type="caution">
    <text evidence="1">The sequence shown here is derived from an EMBL/GenBank/DDBJ whole genome shotgun (WGS) entry which is preliminary data.</text>
</comment>
<dbReference type="Proteomes" id="UP001058074">
    <property type="component" value="Unassembled WGS sequence"/>
</dbReference>
<reference evidence="1" key="1">
    <citation type="journal article" date="2025" name="Int. J. Syst. Evol. Microbiol.">
        <title>Inconstantimicrobium mannanitabidum sp. nov., a novel member of the family Clostridiaceae isolated from anoxic soil under the treatment of reductive soil disinfestation.</title>
        <authorList>
            <person name="Ueki A."/>
            <person name="Tonouchi A."/>
            <person name="Honma S."/>
            <person name="Kaku N."/>
            <person name="Ueki K."/>
        </authorList>
    </citation>
    <scope>NUCLEOTIDE SEQUENCE</scope>
    <source>
        <strain evidence="1">TW13</strain>
    </source>
</reference>
<dbReference type="EMBL" id="BROD01000001">
    <property type="protein sequence ID" value="GKX68564.1"/>
    <property type="molecule type" value="Genomic_DNA"/>
</dbReference>
<proteinExistence type="predicted"/>
<evidence type="ECO:0000313" key="2">
    <source>
        <dbReference type="Proteomes" id="UP001058074"/>
    </source>
</evidence>
<keyword evidence="2" id="KW-1185">Reference proteome</keyword>
<sequence length="120" mass="13322">MKKILIVDDAAFVRKKIRLLVEQNDFEVVGEAENGIEALNMYKLYKPDIVTMDITMPLMDGIEALKSILNFDPKAKVVVVSALGQEAQVKRAVLSGAKSFIVKPLNDEYVINALRKVAAM</sequence>
<evidence type="ECO:0000313" key="1">
    <source>
        <dbReference type="EMBL" id="GKX68564.1"/>
    </source>
</evidence>
<name>A0ACB5RHI3_9CLOT</name>
<accession>A0ACB5RHI3</accession>
<gene>
    <name evidence="1" type="ORF">rsdtw13_38220</name>
</gene>
<protein>
    <submittedName>
        <fullName evidence="1">Response regulator</fullName>
    </submittedName>
</protein>